<evidence type="ECO:0000259" key="1">
    <source>
        <dbReference type="PROSITE" id="PS51677"/>
    </source>
</evidence>
<proteinExistence type="predicted"/>
<name>A0A2U3QDL5_9BACT</name>
<evidence type="ECO:0000313" key="2">
    <source>
        <dbReference type="EMBL" id="SPP99522.1"/>
    </source>
</evidence>
<dbReference type="NCBIfam" id="TIGR03006">
    <property type="entry name" value="pepcterm_polyde"/>
    <property type="match status" value="1"/>
</dbReference>
<dbReference type="AlphaFoldDB" id="A0A2U3QDL5"/>
<gene>
    <name evidence="2" type="ORF">NBG4_10056</name>
</gene>
<protein>
    <submittedName>
        <fullName evidence="2">Polysaccharide deactylase family protein, PEP-CTERM locus subfamily</fullName>
    </submittedName>
</protein>
<dbReference type="PANTHER" id="PTHR47561">
    <property type="entry name" value="POLYSACCHARIDE DEACETYLASE FAMILY PROTEIN (AFU_ORTHOLOGUE AFUA_6G05030)"/>
    <property type="match status" value="1"/>
</dbReference>
<dbReference type="InterPro" id="IPR022560">
    <property type="entry name" value="DUF3473"/>
</dbReference>
<dbReference type="GO" id="GO:0005975">
    <property type="term" value="P:carbohydrate metabolic process"/>
    <property type="evidence" value="ECO:0007669"/>
    <property type="project" value="InterPro"/>
</dbReference>
<dbReference type="PANTHER" id="PTHR47561:SF1">
    <property type="entry name" value="POLYSACCHARIDE DEACETYLASE FAMILY PROTEIN (AFU_ORTHOLOGUE AFUA_6G05030)"/>
    <property type="match status" value="1"/>
</dbReference>
<dbReference type="Gene3D" id="3.20.20.370">
    <property type="entry name" value="Glycoside hydrolase/deacetylase"/>
    <property type="match status" value="1"/>
</dbReference>
<feature type="domain" description="NodB homology" evidence="1">
    <location>
        <begin position="26"/>
        <end position="286"/>
    </location>
</feature>
<dbReference type="Pfam" id="PF01522">
    <property type="entry name" value="Polysacc_deac_1"/>
    <property type="match status" value="1"/>
</dbReference>
<dbReference type="InterPro" id="IPR011330">
    <property type="entry name" value="Glyco_hydro/deAcase_b/a-brl"/>
</dbReference>
<sequence>MSILNALSFDIEDWFQVENLKGAIAPDQWDACDLRVVQNSRKILSLLEKNGTKATFFVLGWIAEKCPGLVKEIAEQGHEIASHGYGHELVYKQTPKMFHNDISRSKAILESITGRQVLGYRAPSFSITPETPWALDILKDLDFVYDSSIFPTSFHDRYGFNGSSRFPFRFENGLIEMPLSTVKVRKANVPIAGGGYFRLYPYSLFRYCCKRLNRDGKSVVFYLHPWELDPEQPRVNIRYQYRFRHYVNLGKTEKRLARLLADFRFGPIGDVALQYFPELKHGGLNA</sequence>
<organism evidence="2 3">
    <name type="scientific">Candidatus Sulfobium mesophilum</name>
    <dbReference type="NCBI Taxonomy" id="2016548"/>
    <lineage>
        <taxon>Bacteria</taxon>
        <taxon>Pseudomonadati</taxon>
        <taxon>Nitrospirota</taxon>
        <taxon>Nitrospiria</taxon>
        <taxon>Nitrospirales</taxon>
        <taxon>Nitrospiraceae</taxon>
        <taxon>Candidatus Sulfobium</taxon>
    </lineage>
</organism>
<dbReference type="EMBL" id="OUUY01000001">
    <property type="protein sequence ID" value="SPP99522.1"/>
    <property type="molecule type" value="Genomic_DNA"/>
</dbReference>
<dbReference type="GO" id="GO:0016810">
    <property type="term" value="F:hydrolase activity, acting on carbon-nitrogen (but not peptide) bonds"/>
    <property type="evidence" value="ECO:0007669"/>
    <property type="project" value="InterPro"/>
</dbReference>
<dbReference type="InterPro" id="IPR045235">
    <property type="entry name" value="PuuE_HpPgdA-like"/>
</dbReference>
<dbReference type="Proteomes" id="UP000245125">
    <property type="component" value="Unassembled WGS sequence"/>
</dbReference>
<dbReference type="InterPro" id="IPR002509">
    <property type="entry name" value="NODB_dom"/>
</dbReference>
<keyword evidence="3" id="KW-1185">Reference proteome</keyword>
<dbReference type="Pfam" id="PF11959">
    <property type="entry name" value="DUF3473"/>
    <property type="match status" value="1"/>
</dbReference>
<reference evidence="3" key="1">
    <citation type="submission" date="2018-03" db="EMBL/GenBank/DDBJ databases">
        <authorList>
            <person name="Zecchin S."/>
        </authorList>
    </citation>
    <scope>NUCLEOTIDE SEQUENCE [LARGE SCALE GENOMIC DNA]</scope>
</reference>
<accession>A0A2U3QDL5</accession>
<dbReference type="SUPFAM" id="SSF88713">
    <property type="entry name" value="Glycoside hydrolase/deacetylase"/>
    <property type="match status" value="1"/>
</dbReference>
<dbReference type="InterPro" id="IPR014344">
    <property type="entry name" value="XrtA_polysacc_deacetyl"/>
</dbReference>
<dbReference type="CDD" id="cd10941">
    <property type="entry name" value="CE4_PuuE_HpPgdA_like_2"/>
    <property type="match status" value="1"/>
</dbReference>
<dbReference type="PROSITE" id="PS51677">
    <property type="entry name" value="NODB"/>
    <property type="match status" value="1"/>
</dbReference>
<evidence type="ECO:0000313" key="3">
    <source>
        <dbReference type="Proteomes" id="UP000245125"/>
    </source>
</evidence>